<comment type="pathway">
    <text evidence="1">Antibiotic biosynthesis.</text>
</comment>
<dbReference type="InterPro" id="IPR050231">
    <property type="entry name" value="Iron_ascorbate_oxido_reductase"/>
</dbReference>
<dbReference type="Pfam" id="PF03171">
    <property type="entry name" value="2OG-FeII_Oxy"/>
    <property type="match status" value="1"/>
</dbReference>
<dbReference type="PANTHER" id="PTHR47990">
    <property type="entry name" value="2-OXOGLUTARATE (2OG) AND FE(II)-DEPENDENT OXYGENASE SUPERFAMILY PROTEIN-RELATED"/>
    <property type="match status" value="1"/>
</dbReference>
<keyword evidence="2" id="KW-0045">Antibiotic biosynthesis</keyword>
<evidence type="ECO:0000313" key="5">
    <source>
        <dbReference type="EMBL" id="TWH10695.1"/>
    </source>
</evidence>
<proteinExistence type="inferred from homology"/>
<accession>A0A562DM43</accession>
<dbReference type="Gene3D" id="2.60.120.330">
    <property type="entry name" value="B-lactam Antibiotic, Isopenicillin N Synthase, Chain"/>
    <property type="match status" value="1"/>
</dbReference>
<protein>
    <submittedName>
        <fullName evidence="5">Isopenicillin N synthase-like dioxygenase</fullName>
    </submittedName>
</protein>
<evidence type="ECO:0000259" key="4">
    <source>
        <dbReference type="PROSITE" id="PS51471"/>
    </source>
</evidence>
<dbReference type="AlphaFoldDB" id="A0A562DM43"/>
<keyword evidence="3" id="KW-0408">Iron</keyword>
<dbReference type="EMBL" id="VLJT01000039">
    <property type="protein sequence ID" value="TWH10695.1"/>
    <property type="molecule type" value="Genomic_DNA"/>
</dbReference>
<dbReference type="InterPro" id="IPR027443">
    <property type="entry name" value="IPNS-like_sf"/>
</dbReference>
<dbReference type="RefSeq" id="WP_145692695.1">
    <property type="nucleotide sequence ID" value="NZ_VLJT01000039.1"/>
</dbReference>
<feature type="domain" description="Fe2OG dioxygenase" evidence="4">
    <location>
        <begin position="172"/>
        <end position="272"/>
    </location>
</feature>
<keyword evidence="3" id="KW-0560">Oxidoreductase</keyword>
<dbReference type="InterPro" id="IPR005123">
    <property type="entry name" value="Oxoglu/Fe-dep_dioxygenase_dom"/>
</dbReference>
<dbReference type="PRINTS" id="PR00682">
    <property type="entry name" value="IPNSYNTHASE"/>
</dbReference>
<evidence type="ECO:0000256" key="3">
    <source>
        <dbReference type="RuleBase" id="RU003682"/>
    </source>
</evidence>
<dbReference type="GO" id="GO:0017000">
    <property type="term" value="P:antibiotic biosynthetic process"/>
    <property type="evidence" value="ECO:0007669"/>
    <property type="project" value="UniProtKB-KW"/>
</dbReference>
<dbReference type="InterPro" id="IPR044861">
    <property type="entry name" value="IPNS-like_FE2OG_OXY"/>
</dbReference>
<keyword evidence="3" id="KW-0479">Metal-binding</keyword>
<dbReference type="InterPro" id="IPR026992">
    <property type="entry name" value="DIOX_N"/>
</dbReference>
<comment type="similarity">
    <text evidence="3">Belongs to the iron/ascorbate-dependent oxidoreductase family.</text>
</comment>
<organism evidence="5 6">
    <name type="scientific">Rhodococcus rhodochrous J45</name>
    <dbReference type="NCBI Taxonomy" id="935266"/>
    <lineage>
        <taxon>Bacteria</taxon>
        <taxon>Bacillati</taxon>
        <taxon>Actinomycetota</taxon>
        <taxon>Actinomycetes</taxon>
        <taxon>Mycobacteriales</taxon>
        <taxon>Nocardiaceae</taxon>
        <taxon>Rhodococcus</taxon>
    </lineage>
</organism>
<dbReference type="Pfam" id="PF14226">
    <property type="entry name" value="DIOX_N"/>
    <property type="match status" value="1"/>
</dbReference>
<gene>
    <name evidence="5" type="ORF">L618_000400001760</name>
</gene>
<evidence type="ECO:0000256" key="1">
    <source>
        <dbReference type="ARBA" id="ARBA00004792"/>
    </source>
</evidence>
<dbReference type="PROSITE" id="PS51471">
    <property type="entry name" value="FE2OG_OXY"/>
    <property type="match status" value="1"/>
</dbReference>
<reference evidence="5 6" key="1">
    <citation type="submission" date="2019-07" db="EMBL/GenBank/DDBJ databases">
        <title>Genome sequencing of lignin-degrading bacterial isolates.</title>
        <authorList>
            <person name="Gladden J."/>
        </authorList>
    </citation>
    <scope>NUCLEOTIDE SEQUENCE [LARGE SCALE GENOMIC DNA]</scope>
    <source>
        <strain evidence="5 6">J45</strain>
    </source>
</reference>
<comment type="caution">
    <text evidence="5">The sequence shown here is derived from an EMBL/GenBank/DDBJ whole genome shotgun (WGS) entry which is preliminary data.</text>
</comment>
<evidence type="ECO:0000256" key="2">
    <source>
        <dbReference type="ARBA" id="ARBA00023194"/>
    </source>
</evidence>
<sequence>MESLPLIDLRPLRDGSDPYAVADALDAACTDLGFFVVTGHGLDPDLRAATMEQARHFFALPFEEKMDIAIAKSTCHSGYVPPKTETLDPTVGADGKEAFDITTDRAADHPEVIAGTPLHGPAQWPASLMPGFKSVADEYAKACLDINAHLMRGLALALGLDADAFVPMFTDPLASLRMLHYPPVPVGDTALGIAPHTDYGSLTLLAQDDIGGLQVAARGGGWIDVVTPPDALIVNLGDMIARWTNHRYVSTRHRVLNPTHGHRYSLPYFVTPDYHAVIEAIPTCVEPGAEPIHPPIGAGEYLQSRFEATHAYLGAPTDGQIDKHTVLVSK</sequence>
<dbReference type="GO" id="GO:0051213">
    <property type="term" value="F:dioxygenase activity"/>
    <property type="evidence" value="ECO:0007669"/>
    <property type="project" value="UniProtKB-KW"/>
</dbReference>
<evidence type="ECO:0000313" key="6">
    <source>
        <dbReference type="Proteomes" id="UP000317573"/>
    </source>
</evidence>
<dbReference type="Proteomes" id="UP000317573">
    <property type="component" value="Unassembled WGS sequence"/>
</dbReference>
<name>A0A562DM43_RHORH</name>
<dbReference type="SUPFAM" id="SSF51197">
    <property type="entry name" value="Clavaminate synthase-like"/>
    <property type="match status" value="1"/>
</dbReference>
<dbReference type="GO" id="GO:0046872">
    <property type="term" value="F:metal ion binding"/>
    <property type="evidence" value="ECO:0007669"/>
    <property type="project" value="UniProtKB-KW"/>
</dbReference>
<keyword evidence="5" id="KW-0223">Dioxygenase</keyword>